<dbReference type="OrthoDB" id="6058590at2"/>
<dbReference type="Proteomes" id="UP000237073">
    <property type="component" value="Unassembled WGS sequence"/>
</dbReference>
<evidence type="ECO:0000313" key="4">
    <source>
        <dbReference type="Proteomes" id="UP000247005"/>
    </source>
</evidence>
<evidence type="ECO:0000313" key="2">
    <source>
        <dbReference type="EMBL" id="POP48424.1"/>
    </source>
</evidence>
<comment type="caution">
    <text evidence="2">The sequence shown here is derived from an EMBL/GenBank/DDBJ whole genome shotgun (WGS) entry which is preliminary data.</text>
</comment>
<protein>
    <recommendedName>
        <fullName evidence="5">SMI1/KNR4 family protein</fullName>
    </recommendedName>
</protein>
<proteinExistence type="predicted"/>
<dbReference type="EMBL" id="PQGD01000010">
    <property type="protein sequence ID" value="POP48424.1"/>
    <property type="molecule type" value="Genomic_DNA"/>
</dbReference>
<accession>A0A2P5GPG7</accession>
<dbReference type="EMBL" id="PQGE01000008">
    <property type="protein sequence ID" value="POP45037.1"/>
    <property type="molecule type" value="Genomic_DNA"/>
</dbReference>
<evidence type="ECO:0000313" key="3">
    <source>
        <dbReference type="Proteomes" id="UP000237073"/>
    </source>
</evidence>
<name>A0A2P5GPG7_9ENTR</name>
<evidence type="ECO:0008006" key="5">
    <source>
        <dbReference type="Google" id="ProtNLM"/>
    </source>
</evidence>
<evidence type="ECO:0000313" key="1">
    <source>
        <dbReference type="EMBL" id="POP45037.1"/>
    </source>
</evidence>
<keyword evidence="3" id="KW-1185">Reference proteome</keyword>
<dbReference type="AlphaFoldDB" id="A0A2P5GPG7"/>
<sequence>MGTLLLPAADLPDGFCYPARFCRLIGQNLLDFDPWIVLTGQYLKIRYDGLRSRYPQRRLIPFARREDNDDVACWEAGKGEKVFIVHDFASPGWEQHETFECFADWFHHALDATLTFDDE</sequence>
<organism evidence="2 4">
    <name type="scientific">Superficieibacter electus</name>
    <dbReference type="NCBI Taxonomy" id="2022662"/>
    <lineage>
        <taxon>Bacteria</taxon>
        <taxon>Pseudomonadati</taxon>
        <taxon>Pseudomonadota</taxon>
        <taxon>Gammaproteobacteria</taxon>
        <taxon>Enterobacterales</taxon>
        <taxon>Enterobacteriaceae</taxon>
        <taxon>Superficieibacter</taxon>
    </lineage>
</organism>
<gene>
    <name evidence="2" type="ORF">CHU32_13270</name>
    <name evidence="1" type="ORF">CHU33_10345</name>
</gene>
<dbReference type="Proteomes" id="UP000247005">
    <property type="component" value="Unassembled WGS sequence"/>
</dbReference>
<reference evidence="3 4" key="1">
    <citation type="submission" date="2018-01" db="EMBL/GenBank/DDBJ databases">
        <title>Superficieibacter electus gen. nov., sp. nov., an extended-spectrum beta-lactamase possessing member of the Enterobacteriaceae family, isolated from intensive care unit surfaces.</title>
        <authorList>
            <person name="Potter R.F."/>
            <person name="D'Souza A.W."/>
        </authorList>
    </citation>
    <scope>NUCLEOTIDE SEQUENCE [LARGE SCALE GENOMIC DNA]</scope>
    <source>
        <strain evidence="2 4">BP-1</strain>
        <strain evidence="1 3">BP-2</strain>
    </source>
</reference>